<sequence length="60" mass="6862">MELTIVPSCVRILAWWNLQEAVEWPGNTGRGTKSWAATLTHELRCTSRRMFTIETPGDSR</sequence>
<proteinExistence type="predicted"/>
<dbReference type="RefSeq" id="XP_007399900.1">
    <property type="nucleotide sequence ID" value="XM_007399838.1"/>
</dbReference>
<keyword evidence="2" id="KW-1185">Reference proteome</keyword>
<dbReference type="KEGG" id="pco:PHACADRAFT_262601"/>
<protein>
    <submittedName>
        <fullName evidence="1">Uncharacterized protein</fullName>
    </submittedName>
</protein>
<name>K5VZR6_PHACS</name>
<feature type="non-terminal residue" evidence="1">
    <location>
        <position position="60"/>
    </location>
</feature>
<dbReference type="EMBL" id="JH930476">
    <property type="protein sequence ID" value="EKM52119.1"/>
    <property type="molecule type" value="Genomic_DNA"/>
</dbReference>
<dbReference type="Proteomes" id="UP000008370">
    <property type="component" value="Unassembled WGS sequence"/>
</dbReference>
<dbReference type="HOGENOM" id="CLU_2948205_0_0_1"/>
<organism evidence="1 2">
    <name type="scientific">Phanerochaete carnosa (strain HHB-10118-sp)</name>
    <name type="common">White-rot fungus</name>
    <name type="synonym">Peniophora carnosa</name>
    <dbReference type="NCBI Taxonomy" id="650164"/>
    <lineage>
        <taxon>Eukaryota</taxon>
        <taxon>Fungi</taxon>
        <taxon>Dikarya</taxon>
        <taxon>Basidiomycota</taxon>
        <taxon>Agaricomycotina</taxon>
        <taxon>Agaricomycetes</taxon>
        <taxon>Polyporales</taxon>
        <taxon>Phanerochaetaceae</taxon>
        <taxon>Phanerochaete</taxon>
    </lineage>
</organism>
<dbReference type="InParanoid" id="K5VZR6"/>
<dbReference type="AlphaFoldDB" id="K5VZR6"/>
<gene>
    <name evidence="1" type="ORF">PHACADRAFT_262601</name>
</gene>
<evidence type="ECO:0000313" key="1">
    <source>
        <dbReference type="EMBL" id="EKM52119.1"/>
    </source>
</evidence>
<dbReference type="GeneID" id="18918327"/>
<reference evidence="1 2" key="1">
    <citation type="journal article" date="2012" name="BMC Genomics">
        <title>Comparative genomics of the white-rot fungi, Phanerochaete carnosa and P. chrysosporium, to elucidate the genetic basis of the distinct wood types they colonize.</title>
        <authorList>
            <person name="Suzuki H."/>
            <person name="MacDonald J."/>
            <person name="Syed K."/>
            <person name="Salamov A."/>
            <person name="Hori C."/>
            <person name="Aerts A."/>
            <person name="Henrissat B."/>
            <person name="Wiebenga A."/>
            <person name="vanKuyk P.A."/>
            <person name="Barry K."/>
            <person name="Lindquist E."/>
            <person name="LaButti K."/>
            <person name="Lapidus A."/>
            <person name="Lucas S."/>
            <person name="Coutinho P."/>
            <person name="Gong Y."/>
            <person name="Samejima M."/>
            <person name="Mahadevan R."/>
            <person name="Abou-Zaid M."/>
            <person name="de Vries R.P."/>
            <person name="Igarashi K."/>
            <person name="Yadav J.S."/>
            <person name="Grigoriev I.V."/>
            <person name="Master E.R."/>
        </authorList>
    </citation>
    <scope>NUCLEOTIDE SEQUENCE [LARGE SCALE GENOMIC DNA]</scope>
    <source>
        <strain evidence="1 2">HHB-10118-sp</strain>
    </source>
</reference>
<accession>K5VZR6</accession>
<evidence type="ECO:0000313" key="2">
    <source>
        <dbReference type="Proteomes" id="UP000008370"/>
    </source>
</evidence>